<gene>
    <name evidence="2" type="ORF">C24_LOCUS17286</name>
</gene>
<accession>A0A5S9XQA0</accession>
<feature type="chain" id="PRO_5024892853" evidence="1">
    <location>
        <begin position="18"/>
        <end position="122"/>
    </location>
</feature>
<name>A0A5S9XQA0_ARATH</name>
<evidence type="ECO:0000256" key="1">
    <source>
        <dbReference type="SAM" id="SignalP"/>
    </source>
</evidence>
<dbReference type="EMBL" id="CACSHJ010000095">
    <property type="protein sequence ID" value="CAA0394007.1"/>
    <property type="molecule type" value="Genomic_DNA"/>
</dbReference>
<evidence type="ECO:0000313" key="3">
    <source>
        <dbReference type="Proteomes" id="UP000434276"/>
    </source>
</evidence>
<reference evidence="2 3" key="1">
    <citation type="submission" date="2019-12" db="EMBL/GenBank/DDBJ databases">
        <authorList>
            <person name="Jiao W.-B."/>
            <person name="Schneeberger K."/>
        </authorList>
    </citation>
    <scope>NUCLEOTIDE SEQUENCE [LARGE SCALE GENOMIC DNA]</scope>
    <source>
        <strain evidence="3">cv. C24</strain>
    </source>
</reference>
<dbReference type="OrthoDB" id="271303at2759"/>
<dbReference type="AlphaFoldDB" id="A0A5S9XQA0"/>
<keyword evidence="1" id="KW-0732">Signal</keyword>
<sequence>MTIMVLFLSFLIIFLLSLHVQDKLSETKPIVEELVKKDAILHDGRTLIDTGIISARGRAWLVLVAPGCSCQPMILELIGSKKEVTQRLGREFEIDSSSPSRRLFIDVTGGTVESRCCVVEIA</sequence>
<organism evidence="2 3">
    <name type="scientific">Arabidopsis thaliana</name>
    <name type="common">Mouse-ear cress</name>
    <dbReference type="NCBI Taxonomy" id="3702"/>
    <lineage>
        <taxon>Eukaryota</taxon>
        <taxon>Viridiplantae</taxon>
        <taxon>Streptophyta</taxon>
        <taxon>Embryophyta</taxon>
        <taxon>Tracheophyta</taxon>
        <taxon>Spermatophyta</taxon>
        <taxon>Magnoliopsida</taxon>
        <taxon>eudicotyledons</taxon>
        <taxon>Gunneridae</taxon>
        <taxon>Pentapetalae</taxon>
        <taxon>rosids</taxon>
        <taxon>malvids</taxon>
        <taxon>Brassicales</taxon>
        <taxon>Brassicaceae</taxon>
        <taxon>Camelineae</taxon>
        <taxon>Arabidopsis</taxon>
    </lineage>
</organism>
<evidence type="ECO:0000313" key="2">
    <source>
        <dbReference type="EMBL" id="CAA0394007.1"/>
    </source>
</evidence>
<protein>
    <submittedName>
        <fullName evidence="2">Uncharacterized protein</fullName>
    </submittedName>
</protein>
<feature type="signal peptide" evidence="1">
    <location>
        <begin position="1"/>
        <end position="17"/>
    </location>
</feature>
<dbReference type="ExpressionAtlas" id="A0A5S9XQA0">
    <property type="expression patterns" value="baseline and differential"/>
</dbReference>
<proteinExistence type="predicted"/>
<dbReference type="Proteomes" id="UP000434276">
    <property type="component" value="Unassembled WGS sequence"/>
</dbReference>